<feature type="transmembrane region" description="Helical" evidence="7">
    <location>
        <begin position="27"/>
        <end position="45"/>
    </location>
</feature>
<keyword evidence="7" id="KW-0812">Transmembrane</keyword>
<keyword evidence="10" id="KW-1185">Reference proteome</keyword>
<reference evidence="9" key="1">
    <citation type="submission" date="2025-08" db="UniProtKB">
        <authorList>
            <consortium name="Ensembl"/>
        </authorList>
    </citation>
    <scope>IDENTIFICATION</scope>
</reference>
<dbReference type="GO" id="GO:0005102">
    <property type="term" value="F:signaling receptor binding"/>
    <property type="evidence" value="ECO:0007669"/>
    <property type="project" value="TreeGrafter"/>
</dbReference>
<evidence type="ECO:0000256" key="2">
    <source>
        <dbReference type="ARBA" id="ARBA00022729"/>
    </source>
</evidence>
<dbReference type="GO" id="GO:1903037">
    <property type="term" value="P:regulation of leukocyte cell-cell adhesion"/>
    <property type="evidence" value="ECO:0007669"/>
    <property type="project" value="UniProtKB-ARBA"/>
</dbReference>
<keyword evidence="7" id="KW-1133">Transmembrane helix</keyword>
<dbReference type="Gene3D" id="2.60.40.10">
    <property type="entry name" value="Immunoglobulins"/>
    <property type="match status" value="1"/>
</dbReference>
<organism evidence="9 10">
    <name type="scientific">Labrus bergylta</name>
    <name type="common">ballan wrasse</name>
    <dbReference type="NCBI Taxonomy" id="56723"/>
    <lineage>
        <taxon>Eukaryota</taxon>
        <taxon>Metazoa</taxon>
        <taxon>Chordata</taxon>
        <taxon>Craniata</taxon>
        <taxon>Vertebrata</taxon>
        <taxon>Euteleostomi</taxon>
        <taxon>Actinopterygii</taxon>
        <taxon>Neopterygii</taxon>
        <taxon>Teleostei</taxon>
        <taxon>Neoteleostei</taxon>
        <taxon>Acanthomorphata</taxon>
        <taxon>Eupercaria</taxon>
        <taxon>Labriformes</taxon>
        <taxon>Labridae</taxon>
        <taxon>Labrus</taxon>
    </lineage>
</organism>
<dbReference type="FunFam" id="2.60.40.10:FF:000142">
    <property type="entry name" value="V-set domain-containing T-cell activation inhibitor 1"/>
    <property type="match status" value="1"/>
</dbReference>
<feature type="domain" description="Ig-like" evidence="8">
    <location>
        <begin position="49"/>
        <end position="170"/>
    </location>
</feature>
<dbReference type="PANTHER" id="PTHR24100">
    <property type="entry name" value="BUTYROPHILIN"/>
    <property type="match status" value="1"/>
</dbReference>
<keyword evidence="6" id="KW-0393">Immunoglobulin domain</keyword>
<dbReference type="Pfam" id="PF07686">
    <property type="entry name" value="V-set"/>
    <property type="match status" value="1"/>
</dbReference>
<evidence type="ECO:0000256" key="3">
    <source>
        <dbReference type="ARBA" id="ARBA00023136"/>
    </source>
</evidence>
<dbReference type="InterPro" id="IPR013106">
    <property type="entry name" value="Ig_V-set"/>
</dbReference>
<dbReference type="PANTHER" id="PTHR24100:SF151">
    <property type="entry name" value="ICOS LIGAND"/>
    <property type="match status" value="1"/>
</dbReference>
<evidence type="ECO:0000313" key="9">
    <source>
        <dbReference type="Ensembl" id="ENSLBEP00000010925.1"/>
    </source>
</evidence>
<dbReference type="GeneTree" id="ENSGT01050000244843"/>
<dbReference type="SMART" id="SM00409">
    <property type="entry name" value="IG"/>
    <property type="match status" value="1"/>
</dbReference>
<dbReference type="GO" id="GO:0050863">
    <property type="term" value="P:regulation of T cell activation"/>
    <property type="evidence" value="ECO:0007669"/>
    <property type="project" value="UniProtKB-ARBA"/>
</dbReference>
<dbReference type="InterPro" id="IPR003599">
    <property type="entry name" value="Ig_sub"/>
</dbReference>
<name>A0A3Q3LQT2_9LABR</name>
<dbReference type="InParanoid" id="A0A3Q3LQT2"/>
<dbReference type="OrthoDB" id="9898017at2759"/>
<comment type="subcellular location">
    <subcellularLocation>
        <location evidence="1">Membrane</location>
    </subcellularLocation>
</comment>
<dbReference type="InterPro" id="IPR007110">
    <property type="entry name" value="Ig-like_dom"/>
</dbReference>
<evidence type="ECO:0000256" key="1">
    <source>
        <dbReference type="ARBA" id="ARBA00004370"/>
    </source>
</evidence>
<protein>
    <submittedName>
        <fullName evidence="9">Myelin-oligodendrocyte glycoprotein-like</fullName>
    </submittedName>
</protein>
<evidence type="ECO:0000256" key="7">
    <source>
        <dbReference type="SAM" id="Phobius"/>
    </source>
</evidence>
<evidence type="ECO:0000259" key="8">
    <source>
        <dbReference type="PROSITE" id="PS50835"/>
    </source>
</evidence>
<keyword evidence="2" id="KW-0732">Signal</keyword>
<dbReference type="InterPro" id="IPR036179">
    <property type="entry name" value="Ig-like_dom_sf"/>
</dbReference>
<dbReference type="GO" id="GO:0050852">
    <property type="term" value="P:T cell receptor signaling pathway"/>
    <property type="evidence" value="ECO:0007669"/>
    <property type="project" value="TreeGrafter"/>
</dbReference>
<dbReference type="STRING" id="56723.ENSLBEP00000010925"/>
<dbReference type="InterPro" id="IPR013783">
    <property type="entry name" value="Ig-like_fold"/>
</dbReference>
<dbReference type="Proteomes" id="UP000261660">
    <property type="component" value="Unplaced"/>
</dbReference>
<accession>A0A3Q3LQT2</accession>
<keyword evidence="5" id="KW-0325">Glycoprotein</keyword>
<dbReference type="InterPro" id="IPR050504">
    <property type="entry name" value="IgSF_BTN/MOG"/>
</dbReference>
<evidence type="ECO:0000256" key="4">
    <source>
        <dbReference type="ARBA" id="ARBA00023157"/>
    </source>
</evidence>
<dbReference type="GO" id="GO:0001817">
    <property type="term" value="P:regulation of cytokine production"/>
    <property type="evidence" value="ECO:0007669"/>
    <property type="project" value="TreeGrafter"/>
</dbReference>
<keyword evidence="3 7" id="KW-0472">Membrane</keyword>
<dbReference type="Ensembl" id="ENSLBET00000011506.1">
    <property type="protein sequence ID" value="ENSLBEP00000010925.1"/>
    <property type="gene ID" value="ENSLBEG00000008450.1"/>
</dbReference>
<sequence>MCVCLFVCQFVVDLLYFLPMDSEELPFLFPSVIFLFFLLFAVTPVHGQPRVIGSTQPIRASPGDDVILPCHVEPPVDVVRLTVEWSKPDLQPDPDDRLGDVGYVHLYRDRHEVLDMKIPSYARRTELLPDDLRRGNISLRMMNVSLEDGGRYRCFIPKLSKSRVRSSIIHLVVEPPSLQTTETPLLSVTLHTPDLHGDTNVRGETCKV</sequence>
<dbReference type="AlphaFoldDB" id="A0A3Q3LQT2"/>
<evidence type="ECO:0000256" key="6">
    <source>
        <dbReference type="ARBA" id="ARBA00023319"/>
    </source>
</evidence>
<proteinExistence type="predicted"/>
<dbReference type="GO" id="GO:0009897">
    <property type="term" value="C:external side of plasma membrane"/>
    <property type="evidence" value="ECO:0007669"/>
    <property type="project" value="TreeGrafter"/>
</dbReference>
<evidence type="ECO:0000256" key="5">
    <source>
        <dbReference type="ARBA" id="ARBA00023180"/>
    </source>
</evidence>
<dbReference type="SUPFAM" id="SSF48726">
    <property type="entry name" value="Immunoglobulin"/>
    <property type="match status" value="1"/>
</dbReference>
<keyword evidence="4" id="KW-1015">Disulfide bond</keyword>
<reference evidence="9" key="2">
    <citation type="submission" date="2025-09" db="UniProtKB">
        <authorList>
            <consortium name="Ensembl"/>
        </authorList>
    </citation>
    <scope>IDENTIFICATION</scope>
</reference>
<dbReference type="PROSITE" id="PS50835">
    <property type="entry name" value="IG_LIKE"/>
    <property type="match status" value="1"/>
</dbReference>
<evidence type="ECO:0000313" key="10">
    <source>
        <dbReference type="Proteomes" id="UP000261660"/>
    </source>
</evidence>